<reference evidence="3 4" key="1">
    <citation type="submission" date="2018-02" db="EMBL/GenBank/DDBJ databases">
        <title>Comparative genomes isolates from brazilian mangrove.</title>
        <authorList>
            <person name="Araujo J.E."/>
            <person name="Taketani R.G."/>
            <person name="Silva M.C.P."/>
            <person name="Loureco M.V."/>
            <person name="Andreote F.D."/>
        </authorList>
    </citation>
    <scope>NUCLEOTIDE SEQUENCE [LARGE SCALE GENOMIC DNA]</scope>
    <source>
        <strain evidence="3 4">HEX-2 MGV</strain>
    </source>
</reference>
<protein>
    <submittedName>
        <fullName evidence="3">Cysteine desulfuration protein SufE</fullName>
    </submittedName>
</protein>
<evidence type="ECO:0000313" key="3">
    <source>
        <dbReference type="EMBL" id="PQO38685.1"/>
    </source>
</evidence>
<dbReference type="Proteomes" id="UP000240009">
    <property type="component" value="Unassembled WGS sequence"/>
</dbReference>
<accession>A0A2S8G2L1</accession>
<dbReference type="PANTHER" id="PTHR43597">
    <property type="entry name" value="SULFUR ACCEPTOR PROTEIN CSDE"/>
    <property type="match status" value="1"/>
</dbReference>
<comment type="similarity">
    <text evidence="1">Belongs to the SufE family.</text>
</comment>
<dbReference type="InterPro" id="IPR003808">
    <property type="entry name" value="Fe-S_metab-assoc_dom"/>
</dbReference>
<sequence>MKRLTLNEPPTLTAEELIDDFEFAETKEERLKLIIELGRELPDLPDQLRRDEFKVQGCQSQVWLVPEVVEVEGQPKKIVFQADSDAHIVKGLVGILVMLLSGKSPQEILDFDLRGLFDTLKLEKHLVPARSNGLHSMVRKIHEIAVSVR</sequence>
<gene>
    <name evidence="3" type="ORF">C5Y96_02030</name>
</gene>
<evidence type="ECO:0000259" key="2">
    <source>
        <dbReference type="Pfam" id="PF02657"/>
    </source>
</evidence>
<evidence type="ECO:0000313" key="4">
    <source>
        <dbReference type="Proteomes" id="UP000240009"/>
    </source>
</evidence>
<dbReference type="Gene3D" id="3.90.1010.10">
    <property type="match status" value="1"/>
</dbReference>
<dbReference type="EMBL" id="PUIA01000016">
    <property type="protein sequence ID" value="PQO38685.1"/>
    <property type="molecule type" value="Genomic_DNA"/>
</dbReference>
<evidence type="ECO:0000256" key="1">
    <source>
        <dbReference type="ARBA" id="ARBA00010282"/>
    </source>
</evidence>
<dbReference type="OrthoDB" id="9799320at2"/>
<dbReference type="PANTHER" id="PTHR43597:SF5">
    <property type="entry name" value="SUFE-LIKE PROTEIN 2, CHLOROPLASTIC"/>
    <property type="match status" value="1"/>
</dbReference>
<comment type="caution">
    <text evidence="3">The sequence shown here is derived from an EMBL/GenBank/DDBJ whole genome shotgun (WGS) entry which is preliminary data.</text>
</comment>
<feature type="domain" description="Fe-S metabolism associated" evidence="2">
    <location>
        <begin position="19"/>
        <end position="143"/>
    </location>
</feature>
<name>A0A2S8G2L1_9BACT</name>
<dbReference type="RefSeq" id="WP_105349886.1">
    <property type="nucleotide sequence ID" value="NZ_PUIA01000016.1"/>
</dbReference>
<dbReference type="AlphaFoldDB" id="A0A2S8G2L1"/>
<proteinExistence type="inferred from homology"/>
<organism evidence="3 4">
    <name type="scientific">Blastopirellula marina</name>
    <dbReference type="NCBI Taxonomy" id="124"/>
    <lineage>
        <taxon>Bacteria</taxon>
        <taxon>Pseudomonadati</taxon>
        <taxon>Planctomycetota</taxon>
        <taxon>Planctomycetia</taxon>
        <taxon>Pirellulales</taxon>
        <taxon>Pirellulaceae</taxon>
        <taxon>Blastopirellula</taxon>
    </lineage>
</organism>
<dbReference type="SUPFAM" id="SSF82649">
    <property type="entry name" value="SufE/NifU"/>
    <property type="match status" value="1"/>
</dbReference>
<dbReference type="Pfam" id="PF02657">
    <property type="entry name" value="SufE"/>
    <property type="match status" value="1"/>
</dbReference>